<organism evidence="2 3">
    <name type="scientific">Thermosphaera chiliense</name>
    <dbReference type="NCBI Taxonomy" id="3402707"/>
    <lineage>
        <taxon>Archaea</taxon>
        <taxon>Thermoproteota</taxon>
        <taxon>Thermoprotei</taxon>
        <taxon>Desulfurococcales</taxon>
        <taxon>Desulfurococcaceae</taxon>
        <taxon>Thermosphaera</taxon>
    </lineage>
</organism>
<keyword evidence="1" id="KW-0812">Transmembrane</keyword>
<evidence type="ECO:0000256" key="1">
    <source>
        <dbReference type="SAM" id="Phobius"/>
    </source>
</evidence>
<protein>
    <recommendedName>
        <fullName evidence="4">DUF2029 domain-containing protein</fullName>
    </recommendedName>
</protein>
<evidence type="ECO:0008006" key="4">
    <source>
        <dbReference type="Google" id="ProtNLM"/>
    </source>
</evidence>
<gene>
    <name evidence="2" type="ORF">IMZ38_03235</name>
</gene>
<keyword evidence="3" id="KW-1185">Reference proteome</keyword>
<evidence type="ECO:0000313" key="2">
    <source>
        <dbReference type="EMBL" id="QOR94933.1"/>
    </source>
</evidence>
<feature type="transmembrane region" description="Helical" evidence="1">
    <location>
        <begin position="120"/>
        <end position="148"/>
    </location>
</feature>
<keyword evidence="1" id="KW-1133">Transmembrane helix</keyword>
<dbReference type="OrthoDB" id="18949at2157"/>
<dbReference type="GeneID" id="59454399"/>
<proteinExistence type="predicted"/>
<dbReference type="EMBL" id="CP063144">
    <property type="protein sequence ID" value="QOR94933.1"/>
    <property type="molecule type" value="Genomic_DNA"/>
</dbReference>
<feature type="transmembrane region" description="Helical" evidence="1">
    <location>
        <begin position="160"/>
        <end position="182"/>
    </location>
</feature>
<reference evidence="2 3" key="1">
    <citation type="submission" date="2020-10" db="EMBL/GenBank/DDBJ databases">
        <title>Complete genome sequence of Thermosphaera aggregans strain 3507.</title>
        <authorList>
            <person name="Zayulina K.S."/>
            <person name="Elcheninov A.G."/>
            <person name="Toshchakov S.V."/>
            <person name="Kublanov I.V."/>
            <person name="Kochetkova T.V."/>
        </authorList>
    </citation>
    <scope>NUCLEOTIDE SEQUENCE [LARGE SCALE GENOMIC DNA]</scope>
    <source>
        <strain evidence="2 3">3507</strain>
    </source>
</reference>
<dbReference type="KEGG" id="tcs:IMZ38_03235"/>
<feature type="transmembrane region" description="Helical" evidence="1">
    <location>
        <begin position="12"/>
        <end position="33"/>
    </location>
</feature>
<feature type="transmembrane region" description="Helical" evidence="1">
    <location>
        <begin position="254"/>
        <end position="275"/>
    </location>
</feature>
<dbReference type="AlphaFoldDB" id="A0A7M1UTL8"/>
<feature type="transmembrane region" description="Helical" evidence="1">
    <location>
        <begin position="335"/>
        <end position="357"/>
    </location>
</feature>
<keyword evidence="1" id="KW-0472">Membrane</keyword>
<evidence type="ECO:0000313" key="3">
    <source>
        <dbReference type="Proteomes" id="UP000593766"/>
    </source>
</evidence>
<feature type="transmembrane region" description="Helical" evidence="1">
    <location>
        <begin position="189"/>
        <end position="212"/>
    </location>
</feature>
<feature type="transmembrane region" description="Helical" evidence="1">
    <location>
        <begin position="284"/>
        <end position="299"/>
    </location>
</feature>
<sequence length="439" mass="50200">MGHRLAGFLKNHVEIVVANVICVLLAISSWNYYDVRYFLEWYTYFSSGRLLYVYASSVYDKIAYPPLPVLIFVSAHHVAVSLTGNIEAIRLIDKLPLILSFNAIYFILRKQYGRKAGMLWLVNIAGYIIISGYQFDLIAALFLLLGYVELTRKNFLRSTVYLTLATLVKQVLAVFILIPLLIKLKNRDFNGLLHVVSTAAGVGLVFVTPFLLADPYAFINRVFFFHAARYPQELSLFAIPLYATWYNVNAVPAWLVWIWIIPLAIYTLLVYFYFLKEPVYDGKVLLKYFITLLIGLLVFNKIGGFNYFTWLAPFLVVFIMENAPRSGNHLFETLYVSIPIISSVIYYASTLFAAAVVSSEIFMVEDLNWVSAEEVILRSTSASSLLYTLVQACRSNPLLNILFTMLNQSKPVSQIFFTLLYNAYLIYILKETWAIAKTR</sequence>
<dbReference type="Proteomes" id="UP000593766">
    <property type="component" value="Chromosome"/>
</dbReference>
<accession>A0A7M1UTL8</accession>
<dbReference type="RefSeq" id="WP_193436729.1">
    <property type="nucleotide sequence ID" value="NZ_CP063144.1"/>
</dbReference>
<name>A0A7M1UTL8_9CREN</name>